<gene>
    <name evidence="1" type="ORF">K488DRAFT_56337</name>
</gene>
<organism evidence="1 2">
    <name type="scientific">Vararia minispora EC-137</name>
    <dbReference type="NCBI Taxonomy" id="1314806"/>
    <lineage>
        <taxon>Eukaryota</taxon>
        <taxon>Fungi</taxon>
        <taxon>Dikarya</taxon>
        <taxon>Basidiomycota</taxon>
        <taxon>Agaricomycotina</taxon>
        <taxon>Agaricomycetes</taxon>
        <taxon>Russulales</taxon>
        <taxon>Lachnocladiaceae</taxon>
        <taxon>Vararia</taxon>
    </lineage>
</organism>
<keyword evidence="2" id="KW-1185">Reference proteome</keyword>
<accession>A0ACB8QCQ9</accession>
<proteinExistence type="predicted"/>
<name>A0ACB8QCQ9_9AGAM</name>
<feature type="non-terminal residue" evidence="1">
    <location>
        <position position="1"/>
    </location>
</feature>
<dbReference type="EMBL" id="MU273675">
    <property type="protein sequence ID" value="KAI0029460.1"/>
    <property type="molecule type" value="Genomic_DNA"/>
</dbReference>
<evidence type="ECO:0000313" key="2">
    <source>
        <dbReference type="Proteomes" id="UP000814128"/>
    </source>
</evidence>
<reference evidence="1" key="2">
    <citation type="journal article" date="2022" name="New Phytol.">
        <title>Evolutionary transition to the ectomycorrhizal habit in the genomes of a hyperdiverse lineage of mushroom-forming fungi.</title>
        <authorList>
            <person name="Looney B."/>
            <person name="Miyauchi S."/>
            <person name="Morin E."/>
            <person name="Drula E."/>
            <person name="Courty P.E."/>
            <person name="Kohler A."/>
            <person name="Kuo A."/>
            <person name="LaButti K."/>
            <person name="Pangilinan J."/>
            <person name="Lipzen A."/>
            <person name="Riley R."/>
            <person name="Andreopoulos W."/>
            <person name="He G."/>
            <person name="Johnson J."/>
            <person name="Nolan M."/>
            <person name="Tritt A."/>
            <person name="Barry K.W."/>
            <person name="Grigoriev I.V."/>
            <person name="Nagy L.G."/>
            <person name="Hibbett D."/>
            <person name="Henrissat B."/>
            <person name="Matheny P.B."/>
            <person name="Labbe J."/>
            <person name="Martin F.M."/>
        </authorList>
    </citation>
    <scope>NUCLEOTIDE SEQUENCE</scope>
    <source>
        <strain evidence="1">EC-137</strain>
    </source>
</reference>
<evidence type="ECO:0000313" key="1">
    <source>
        <dbReference type="EMBL" id="KAI0029460.1"/>
    </source>
</evidence>
<sequence>IPVIAFGTGSKLKGQDVTEYVENALEAGFTHLDTAQFYRTEPYVGKAIRNAGFDRSELYVTTKYSGIGTVQWAIRSSLDKLNLKSVDLYLIHGPTLIPSIPKTWAALELVKKEGLAKTIGVSNFSPKHLTQILSTASIIPAVNQIKLHPYNLKEQELTLEFCAAHGIVVEAYSSLAPITQYPGGPLDPVLARFAERIGGTPAQVIFKWVLAKGAVVVTTSTRRSRLDEYLAAPSLRTSPSFLIPFPRLSDTDWCTQLT</sequence>
<reference evidence="1" key="1">
    <citation type="submission" date="2021-02" db="EMBL/GenBank/DDBJ databases">
        <authorList>
            <consortium name="DOE Joint Genome Institute"/>
            <person name="Ahrendt S."/>
            <person name="Looney B.P."/>
            <person name="Miyauchi S."/>
            <person name="Morin E."/>
            <person name="Drula E."/>
            <person name="Courty P.E."/>
            <person name="Chicoki N."/>
            <person name="Fauchery L."/>
            <person name="Kohler A."/>
            <person name="Kuo A."/>
            <person name="Labutti K."/>
            <person name="Pangilinan J."/>
            <person name="Lipzen A."/>
            <person name="Riley R."/>
            <person name="Andreopoulos W."/>
            <person name="He G."/>
            <person name="Johnson J."/>
            <person name="Barry K.W."/>
            <person name="Grigoriev I.V."/>
            <person name="Nagy L."/>
            <person name="Hibbett D."/>
            <person name="Henrissat B."/>
            <person name="Matheny P.B."/>
            <person name="Labbe J."/>
            <person name="Martin F."/>
        </authorList>
    </citation>
    <scope>NUCLEOTIDE SEQUENCE</scope>
    <source>
        <strain evidence="1">EC-137</strain>
    </source>
</reference>
<protein>
    <submittedName>
        <fullName evidence="1">Aldo/keto reductase</fullName>
    </submittedName>
</protein>
<comment type="caution">
    <text evidence="1">The sequence shown here is derived from an EMBL/GenBank/DDBJ whole genome shotgun (WGS) entry which is preliminary data.</text>
</comment>
<dbReference type="Proteomes" id="UP000814128">
    <property type="component" value="Unassembled WGS sequence"/>
</dbReference>